<dbReference type="FunFam" id="3.30.230.10:FF:000080">
    <property type="entry name" value="Diphosphomevalonate decarboxylase"/>
    <property type="match status" value="1"/>
</dbReference>
<evidence type="ECO:0000313" key="17">
    <source>
        <dbReference type="EMBL" id="GAX18520.1"/>
    </source>
</evidence>
<dbReference type="AlphaFoldDB" id="A0A1Z5JWW5"/>
<gene>
    <name evidence="17" type="ORF">FisN_10Hh281</name>
</gene>
<dbReference type="GO" id="GO:0005829">
    <property type="term" value="C:cytosol"/>
    <property type="evidence" value="ECO:0007669"/>
    <property type="project" value="InterPro"/>
</dbReference>
<keyword evidence="14" id="KW-0153">Cholesterol metabolism</keyword>
<dbReference type="UniPathway" id="UPA00063"/>
<protein>
    <recommendedName>
        <fullName evidence="3 13">Diphosphomevalonate decarboxylase</fullName>
        <ecNumber evidence="3 13">4.1.1.33</ecNumber>
    </recommendedName>
</protein>
<dbReference type="NCBIfam" id="TIGR01240">
    <property type="entry name" value="mevDPdecarb"/>
    <property type="match status" value="1"/>
</dbReference>
<comment type="similarity">
    <text evidence="2 13 14">Belongs to the diphosphomevalonate decarboxylase family.</text>
</comment>
<evidence type="ECO:0000256" key="14">
    <source>
        <dbReference type="RuleBase" id="RU363086"/>
    </source>
</evidence>
<keyword evidence="10 14" id="KW-1207">Sterol metabolism</keyword>
<dbReference type="Pfam" id="PF18376">
    <property type="entry name" value="MDD_C"/>
    <property type="match status" value="1"/>
</dbReference>
<keyword evidence="7 14" id="KW-0752">Steroid biosynthesis</keyword>
<dbReference type="InterPro" id="IPR029765">
    <property type="entry name" value="Mev_diP_decarb"/>
</dbReference>
<dbReference type="Proteomes" id="UP000198406">
    <property type="component" value="Unassembled WGS sequence"/>
</dbReference>
<dbReference type="PANTHER" id="PTHR10977">
    <property type="entry name" value="DIPHOSPHOMEVALONATE DECARBOXYLASE"/>
    <property type="match status" value="1"/>
</dbReference>
<evidence type="ECO:0000259" key="15">
    <source>
        <dbReference type="Pfam" id="PF18376"/>
    </source>
</evidence>
<organism evidence="17 18">
    <name type="scientific">Fistulifera solaris</name>
    <name type="common">Oleaginous diatom</name>
    <dbReference type="NCBI Taxonomy" id="1519565"/>
    <lineage>
        <taxon>Eukaryota</taxon>
        <taxon>Sar</taxon>
        <taxon>Stramenopiles</taxon>
        <taxon>Ochrophyta</taxon>
        <taxon>Bacillariophyta</taxon>
        <taxon>Bacillariophyceae</taxon>
        <taxon>Bacillariophycidae</taxon>
        <taxon>Naviculales</taxon>
        <taxon>Naviculaceae</taxon>
        <taxon>Fistulifera</taxon>
    </lineage>
</organism>
<evidence type="ECO:0000256" key="10">
    <source>
        <dbReference type="ARBA" id="ARBA00023166"/>
    </source>
</evidence>
<name>A0A1Z5JWW5_FISSO</name>
<dbReference type="PIRSF" id="PIRSF015950">
    <property type="entry name" value="Mev_P_decrbx"/>
    <property type="match status" value="1"/>
</dbReference>
<keyword evidence="14" id="KW-0152">Cholesterol biosynthesis</keyword>
<dbReference type="OrthoDB" id="10253702at2759"/>
<evidence type="ECO:0000313" key="18">
    <source>
        <dbReference type="Proteomes" id="UP000198406"/>
    </source>
</evidence>
<evidence type="ECO:0000256" key="4">
    <source>
        <dbReference type="ARBA" id="ARBA00022516"/>
    </source>
</evidence>
<comment type="catalytic activity">
    <reaction evidence="13 14">
        <text>(R)-5-diphosphomevalonate + ATP = isopentenyl diphosphate + ADP + phosphate + CO2</text>
        <dbReference type="Rhea" id="RHEA:23732"/>
        <dbReference type="ChEBI" id="CHEBI:16526"/>
        <dbReference type="ChEBI" id="CHEBI:30616"/>
        <dbReference type="ChEBI" id="CHEBI:43474"/>
        <dbReference type="ChEBI" id="CHEBI:57557"/>
        <dbReference type="ChEBI" id="CHEBI:128769"/>
        <dbReference type="ChEBI" id="CHEBI:456216"/>
        <dbReference type="EC" id="4.1.1.33"/>
    </reaction>
</comment>
<proteinExistence type="inferred from homology"/>
<dbReference type="SUPFAM" id="SSF54211">
    <property type="entry name" value="Ribosomal protein S5 domain 2-like"/>
    <property type="match status" value="1"/>
</dbReference>
<dbReference type="InterPro" id="IPR005935">
    <property type="entry name" value="Mev_decarb"/>
</dbReference>
<keyword evidence="12 13" id="KW-0456">Lyase</keyword>
<evidence type="ECO:0000259" key="16">
    <source>
        <dbReference type="Pfam" id="PF22700"/>
    </source>
</evidence>
<reference evidence="17 18" key="1">
    <citation type="journal article" date="2015" name="Plant Cell">
        <title>Oil accumulation by the oleaginous diatom Fistulifera solaris as revealed by the genome and transcriptome.</title>
        <authorList>
            <person name="Tanaka T."/>
            <person name="Maeda Y."/>
            <person name="Veluchamy A."/>
            <person name="Tanaka M."/>
            <person name="Abida H."/>
            <person name="Marechal E."/>
            <person name="Bowler C."/>
            <person name="Muto M."/>
            <person name="Sunaga Y."/>
            <person name="Tanaka M."/>
            <person name="Yoshino T."/>
            <person name="Taniguchi T."/>
            <person name="Fukuda Y."/>
            <person name="Nemoto M."/>
            <person name="Matsumoto M."/>
            <person name="Wong P.S."/>
            <person name="Aburatani S."/>
            <person name="Fujibuchi W."/>
        </authorList>
    </citation>
    <scope>NUCLEOTIDE SEQUENCE [LARGE SCALE GENOMIC DNA]</scope>
    <source>
        <strain evidence="17 18">JPCC DA0580</strain>
    </source>
</reference>
<dbReference type="Pfam" id="PF22700">
    <property type="entry name" value="MVD-like_N"/>
    <property type="match status" value="1"/>
</dbReference>
<evidence type="ECO:0000256" key="6">
    <source>
        <dbReference type="ARBA" id="ARBA00022840"/>
    </source>
</evidence>
<comment type="pathway">
    <text evidence="14">Steroid biosynthesis; cholesterol biosynthesis.</text>
</comment>
<evidence type="ECO:0000256" key="13">
    <source>
        <dbReference type="PIRNR" id="PIRNR015950"/>
    </source>
</evidence>
<dbReference type="InterPro" id="IPR014721">
    <property type="entry name" value="Ribsml_uS5_D2-typ_fold_subgr"/>
</dbReference>
<dbReference type="InterPro" id="IPR053859">
    <property type="entry name" value="MVD-like_N"/>
</dbReference>
<feature type="domain" description="Mvd1 C-terminal" evidence="15">
    <location>
        <begin position="196"/>
        <end position="380"/>
    </location>
</feature>
<dbReference type="InterPro" id="IPR020568">
    <property type="entry name" value="Ribosomal_Su5_D2-typ_SF"/>
</dbReference>
<dbReference type="EC" id="4.1.1.33" evidence="3 13"/>
<comment type="subcellular location">
    <subcellularLocation>
        <location evidence="1">Plastid</location>
        <location evidence="1">Chloroplast</location>
    </subcellularLocation>
</comment>
<evidence type="ECO:0000256" key="9">
    <source>
        <dbReference type="ARBA" id="ARBA00023098"/>
    </source>
</evidence>
<feature type="domain" description="Diphosphomevalonate decarboxylase-like N-terminal" evidence="16">
    <location>
        <begin position="6"/>
        <end position="176"/>
    </location>
</feature>
<evidence type="ECO:0000256" key="12">
    <source>
        <dbReference type="ARBA" id="ARBA00023239"/>
    </source>
</evidence>
<comment type="caution">
    <text evidence="17">The sequence shown here is derived from an EMBL/GenBank/DDBJ whole genome shotgun (WGS) entry which is preliminary data.</text>
</comment>
<keyword evidence="6 13" id="KW-0067">ATP-binding</keyword>
<keyword evidence="18" id="KW-1185">Reference proteome</keyword>
<dbReference type="InParanoid" id="A0A1Z5JWW5"/>
<accession>A0A1Z5JWW5</accession>
<dbReference type="InterPro" id="IPR041431">
    <property type="entry name" value="Mvd1_C"/>
</dbReference>
<evidence type="ECO:0000256" key="7">
    <source>
        <dbReference type="ARBA" id="ARBA00022955"/>
    </source>
</evidence>
<keyword evidence="8 14" id="KW-0756">Sterol biosynthesis</keyword>
<dbReference type="GO" id="GO:0019287">
    <property type="term" value="P:isopentenyl diphosphate biosynthetic process, mevalonate pathway"/>
    <property type="evidence" value="ECO:0007669"/>
    <property type="project" value="UniProtKB-UniRule"/>
</dbReference>
<dbReference type="EMBL" id="BDSP01000131">
    <property type="protein sequence ID" value="GAX18520.1"/>
    <property type="molecule type" value="Genomic_DNA"/>
</dbReference>
<dbReference type="PANTHER" id="PTHR10977:SF3">
    <property type="entry name" value="DIPHOSPHOMEVALONATE DECARBOXYLASE"/>
    <property type="match status" value="1"/>
</dbReference>
<dbReference type="GO" id="GO:0006695">
    <property type="term" value="P:cholesterol biosynthetic process"/>
    <property type="evidence" value="ECO:0007669"/>
    <property type="project" value="UniProtKB-UniPathway"/>
</dbReference>
<dbReference type="SUPFAM" id="SSF55060">
    <property type="entry name" value="GHMP Kinase, C-terminal domain"/>
    <property type="match status" value="1"/>
</dbReference>
<evidence type="ECO:0000256" key="8">
    <source>
        <dbReference type="ARBA" id="ARBA00023011"/>
    </source>
</evidence>
<evidence type="ECO:0000256" key="5">
    <source>
        <dbReference type="ARBA" id="ARBA00022741"/>
    </source>
</evidence>
<evidence type="ECO:0000256" key="2">
    <source>
        <dbReference type="ARBA" id="ARBA00008831"/>
    </source>
</evidence>
<keyword evidence="5 13" id="KW-0547">Nucleotide-binding</keyword>
<dbReference type="FunFam" id="3.30.70.890:FF:000005">
    <property type="entry name" value="Diphosphomevalonate decarboxylase"/>
    <property type="match status" value="1"/>
</dbReference>
<keyword evidence="11 14" id="KW-0753">Steroid metabolism</keyword>
<keyword evidence="9 13" id="KW-0443">Lipid metabolism</keyword>
<evidence type="ECO:0000256" key="3">
    <source>
        <dbReference type="ARBA" id="ARBA00012296"/>
    </source>
</evidence>
<dbReference type="InterPro" id="IPR036554">
    <property type="entry name" value="GHMP_kinase_C_sf"/>
</dbReference>
<evidence type="ECO:0000256" key="11">
    <source>
        <dbReference type="ARBA" id="ARBA00023221"/>
    </source>
</evidence>
<dbReference type="Gene3D" id="3.30.70.890">
    <property type="entry name" value="GHMP kinase, C-terminal domain"/>
    <property type="match status" value="1"/>
</dbReference>
<sequence length="401" mass="44334">MVTMSAPTNIAVIKYWGKADTHYNTPINSSLSVTLDQTELRAITTVAVSQKFTKDRFWLNGVEEDELLHSPRFRACLEGVQKLAQDHTDADGNLIYTKDDWKHLHLHISSYNTFPTAAGLASSAAGYAALVAALCQLYHAVETFPGEFSTIARQGSGSACRSLYGGIVAWRQGTPEQQWRDSKAEPVLTDWPELRALLLVVSDSKKDTSSTTGMQTSVQTSPLLQYRAQHIVPARMQAMEQACHARDFGTFAQLTMQDSNQFHATCLDTYPPIFYMNDISRQIVRIVTVYNAWAGELRAAYTFDAGPNAVIYCLEQHQQHLAALLCHYFPIPEGTLSCLDTSSVVLEESLLQACNETGRIPRMGDVQTMYATKPGPGPLVVTDICNLDPETGLNCYDPPSK</sequence>
<keyword evidence="4 14" id="KW-0444">Lipid biosynthesis</keyword>
<dbReference type="Gene3D" id="3.30.230.10">
    <property type="match status" value="1"/>
</dbReference>
<dbReference type="GO" id="GO:0009507">
    <property type="term" value="C:chloroplast"/>
    <property type="evidence" value="ECO:0007669"/>
    <property type="project" value="UniProtKB-SubCell"/>
</dbReference>
<dbReference type="GO" id="GO:0004163">
    <property type="term" value="F:diphosphomevalonate decarboxylase activity"/>
    <property type="evidence" value="ECO:0007669"/>
    <property type="project" value="UniProtKB-UniRule"/>
</dbReference>
<dbReference type="GO" id="GO:0005524">
    <property type="term" value="F:ATP binding"/>
    <property type="evidence" value="ECO:0007669"/>
    <property type="project" value="UniProtKB-UniRule"/>
</dbReference>
<comment type="function">
    <text evidence="14">Catalyzes the ATP dependent decarboxylation of (R)-5-diphosphomevalonate to form isopentenyl diphosphate (IPP). Functions in the mevalonate (MVA) pathway leading to isopentenyl diphosphate (IPP), a key precursor for the biosynthesis of isoprenoids and sterol synthesis.</text>
</comment>
<evidence type="ECO:0000256" key="1">
    <source>
        <dbReference type="ARBA" id="ARBA00004229"/>
    </source>
</evidence>